<dbReference type="PANTHER" id="PTHR43792">
    <property type="entry name" value="GNAT FAMILY, PUTATIVE (AFU_ORTHOLOGUE AFUA_3G00765)-RELATED-RELATED"/>
    <property type="match status" value="1"/>
</dbReference>
<gene>
    <name evidence="2" type="ORF">G3M99_17450</name>
</gene>
<sequence length="179" mass="21587">MNEFMSERLVLRRFREDDWKDIHEYLSDEKVVRFEPYNPFSEEESKEEAIYRTKDEAFIAVCLKESGKVIGNLYFSKQDYGTYELGYVFNAHYWHQGYATESANTLISYAFKELNVRRIIAMCNPENKPSWKLLERVNMRREGHHHQNIYFKTNVDNQPIWQDTYEYAILKSEWNNAVK</sequence>
<dbReference type="InterPro" id="IPR016181">
    <property type="entry name" value="Acyl_CoA_acyltransferase"/>
</dbReference>
<dbReference type="InterPro" id="IPR000182">
    <property type="entry name" value="GNAT_dom"/>
</dbReference>
<organism evidence="2 3">
    <name type="scientific">Clostridium senegalense</name>
    <dbReference type="NCBI Taxonomy" id="1465809"/>
    <lineage>
        <taxon>Bacteria</taxon>
        <taxon>Bacillati</taxon>
        <taxon>Bacillota</taxon>
        <taxon>Clostridia</taxon>
        <taxon>Eubacteriales</taxon>
        <taxon>Clostridiaceae</taxon>
        <taxon>Clostridium</taxon>
    </lineage>
</organism>
<keyword evidence="2" id="KW-0808">Transferase</keyword>
<dbReference type="SUPFAM" id="SSF55729">
    <property type="entry name" value="Acyl-CoA N-acyltransferases (Nat)"/>
    <property type="match status" value="1"/>
</dbReference>
<dbReference type="Pfam" id="PF13302">
    <property type="entry name" value="Acetyltransf_3"/>
    <property type="match status" value="1"/>
</dbReference>
<name>A0A6M0H9N0_9CLOT</name>
<dbReference type="PANTHER" id="PTHR43792:SF1">
    <property type="entry name" value="N-ACETYLTRANSFERASE DOMAIN-CONTAINING PROTEIN"/>
    <property type="match status" value="1"/>
</dbReference>
<dbReference type="EMBL" id="JAAGPU010000054">
    <property type="protein sequence ID" value="NEU06591.1"/>
    <property type="molecule type" value="Genomic_DNA"/>
</dbReference>
<dbReference type="GO" id="GO:0016747">
    <property type="term" value="F:acyltransferase activity, transferring groups other than amino-acyl groups"/>
    <property type="evidence" value="ECO:0007669"/>
    <property type="project" value="InterPro"/>
</dbReference>
<dbReference type="Gene3D" id="3.40.630.30">
    <property type="match status" value="1"/>
</dbReference>
<evidence type="ECO:0000313" key="3">
    <source>
        <dbReference type="Proteomes" id="UP000481872"/>
    </source>
</evidence>
<evidence type="ECO:0000259" key="1">
    <source>
        <dbReference type="PROSITE" id="PS51186"/>
    </source>
</evidence>
<dbReference type="InterPro" id="IPR051531">
    <property type="entry name" value="N-acetyltransferase"/>
</dbReference>
<proteinExistence type="predicted"/>
<feature type="domain" description="N-acetyltransferase" evidence="1">
    <location>
        <begin position="9"/>
        <end position="172"/>
    </location>
</feature>
<accession>A0A6M0H9N0</accession>
<dbReference type="AlphaFoldDB" id="A0A6M0H9N0"/>
<keyword evidence="3" id="KW-1185">Reference proteome</keyword>
<reference evidence="2 3" key="1">
    <citation type="submission" date="2020-02" db="EMBL/GenBank/DDBJ databases">
        <title>Genome assembly of a novel Clostridium senegalense strain.</title>
        <authorList>
            <person name="Gupta T.B."/>
            <person name="Jauregui R."/>
            <person name="Maclean P."/>
            <person name="Nawarathana A."/>
            <person name="Brightwell G."/>
        </authorList>
    </citation>
    <scope>NUCLEOTIDE SEQUENCE [LARGE SCALE GENOMIC DNA]</scope>
    <source>
        <strain evidence="2 3">AGRFS4</strain>
    </source>
</reference>
<comment type="caution">
    <text evidence="2">The sequence shown here is derived from an EMBL/GenBank/DDBJ whole genome shotgun (WGS) entry which is preliminary data.</text>
</comment>
<dbReference type="Proteomes" id="UP000481872">
    <property type="component" value="Unassembled WGS sequence"/>
</dbReference>
<evidence type="ECO:0000313" key="2">
    <source>
        <dbReference type="EMBL" id="NEU06591.1"/>
    </source>
</evidence>
<dbReference type="PROSITE" id="PS51186">
    <property type="entry name" value="GNAT"/>
    <property type="match status" value="1"/>
</dbReference>
<protein>
    <submittedName>
        <fullName evidence="2">GNAT family N-acetyltransferase</fullName>
    </submittedName>
</protein>